<comment type="caution">
    <text evidence="2">The sequence shown here is derived from an EMBL/GenBank/DDBJ whole genome shotgun (WGS) entry which is preliminary data.</text>
</comment>
<evidence type="ECO:0000256" key="1">
    <source>
        <dbReference type="SAM" id="Phobius"/>
    </source>
</evidence>
<protein>
    <submittedName>
        <fullName evidence="2">Uncharacterized protein</fullName>
    </submittedName>
</protein>
<dbReference type="Proteomes" id="UP001295423">
    <property type="component" value="Unassembled WGS sequence"/>
</dbReference>
<evidence type="ECO:0000313" key="3">
    <source>
        <dbReference type="Proteomes" id="UP001295423"/>
    </source>
</evidence>
<keyword evidence="1" id="KW-0812">Transmembrane</keyword>
<keyword evidence="1" id="KW-0472">Membrane</keyword>
<reference evidence="2" key="1">
    <citation type="submission" date="2023-08" db="EMBL/GenBank/DDBJ databases">
        <authorList>
            <person name="Audoor S."/>
            <person name="Bilcke G."/>
        </authorList>
    </citation>
    <scope>NUCLEOTIDE SEQUENCE</scope>
</reference>
<keyword evidence="1" id="KW-1133">Transmembrane helix</keyword>
<dbReference type="AlphaFoldDB" id="A0AAD2G923"/>
<organism evidence="2 3">
    <name type="scientific">Cylindrotheca closterium</name>
    <dbReference type="NCBI Taxonomy" id="2856"/>
    <lineage>
        <taxon>Eukaryota</taxon>
        <taxon>Sar</taxon>
        <taxon>Stramenopiles</taxon>
        <taxon>Ochrophyta</taxon>
        <taxon>Bacillariophyta</taxon>
        <taxon>Bacillariophyceae</taxon>
        <taxon>Bacillariophycidae</taxon>
        <taxon>Bacillariales</taxon>
        <taxon>Bacillariaceae</taxon>
        <taxon>Cylindrotheca</taxon>
    </lineage>
</organism>
<evidence type="ECO:0000313" key="2">
    <source>
        <dbReference type="EMBL" id="CAJ1966602.1"/>
    </source>
</evidence>
<accession>A0AAD2G923</accession>
<dbReference type="EMBL" id="CAKOGP040002302">
    <property type="protein sequence ID" value="CAJ1966602.1"/>
    <property type="molecule type" value="Genomic_DNA"/>
</dbReference>
<proteinExistence type="predicted"/>
<keyword evidence="3" id="KW-1185">Reference proteome</keyword>
<gene>
    <name evidence="2" type="ORF">CYCCA115_LOCUS22187</name>
</gene>
<sequence length="183" mass="19708">MILSNPAKRAILSVITPIPRDKWFEVAAITFGTTTIAGMVATATGFVNPADDWHPTNNPVKPLSAFFFPSLVEEVFRRGALLPHSILNVPTRSIIFSACTPVLAIQVISHPIAAKTLWPRGKGIFDDPRFLLLATIVLGAATMSFIVSGGSAWAAAVTHGLPVALWRDFFNGEARLAGKSHHQ</sequence>
<feature type="transmembrane region" description="Helical" evidence="1">
    <location>
        <begin position="130"/>
        <end position="156"/>
    </location>
</feature>
<name>A0AAD2G923_9STRA</name>